<comment type="caution">
    <text evidence="3">The sequence shown here is derived from an EMBL/GenBank/DDBJ whole genome shotgun (WGS) entry which is preliminary data.</text>
</comment>
<feature type="compositionally biased region" description="Basic and acidic residues" evidence="1">
    <location>
        <begin position="151"/>
        <end position="165"/>
    </location>
</feature>
<feature type="transmembrane region" description="Helical" evidence="2">
    <location>
        <begin position="28"/>
        <end position="52"/>
    </location>
</feature>
<sequence length="172" mass="18998">MAEDEVSEVIDPKPSPQPLASRALSTTWRALVLIVVMAGLALVLANSLRVYLAQAQEISALRADITAQNERIAELQDKLTRWDDPAYVRSVARVRLGWVMPGEVGYRVIGADGQPLEGGVMVTDEDAAQPDYWWDKMWLSVKTADAPAPVETEKPEDTRVIKEEPADQEEDG</sequence>
<organism evidence="3 4">
    <name type="scientific">Tessaracoccus flavescens</name>
    <dbReference type="NCBI Taxonomy" id="399497"/>
    <lineage>
        <taxon>Bacteria</taxon>
        <taxon>Bacillati</taxon>
        <taxon>Actinomycetota</taxon>
        <taxon>Actinomycetes</taxon>
        <taxon>Propionibacteriales</taxon>
        <taxon>Propionibacteriaceae</taxon>
        <taxon>Tessaracoccus</taxon>
    </lineage>
</organism>
<reference evidence="3" key="2">
    <citation type="submission" date="2021-09" db="EMBL/GenBank/DDBJ databases">
        <authorList>
            <person name="Gilroy R."/>
        </authorList>
    </citation>
    <scope>NUCLEOTIDE SEQUENCE</scope>
    <source>
        <strain evidence="3">ChiGjej3B3-7470</strain>
    </source>
</reference>
<keyword evidence="2" id="KW-0812">Transmembrane</keyword>
<evidence type="ECO:0000313" key="4">
    <source>
        <dbReference type="Proteomes" id="UP000712713"/>
    </source>
</evidence>
<dbReference type="EMBL" id="DYZF01000271">
    <property type="protein sequence ID" value="HJE52408.1"/>
    <property type="molecule type" value="Genomic_DNA"/>
</dbReference>
<name>A0A921EPS3_9ACTN</name>
<accession>A0A921EPS3</accession>
<evidence type="ECO:0000256" key="1">
    <source>
        <dbReference type="SAM" id="MobiDB-lite"/>
    </source>
</evidence>
<dbReference type="InterPro" id="IPR007060">
    <property type="entry name" value="FtsL/DivIC"/>
</dbReference>
<evidence type="ECO:0000313" key="3">
    <source>
        <dbReference type="EMBL" id="HJE52408.1"/>
    </source>
</evidence>
<feature type="region of interest" description="Disordered" evidence="1">
    <location>
        <begin position="145"/>
        <end position="172"/>
    </location>
</feature>
<keyword evidence="2" id="KW-1133">Transmembrane helix</keyword>
<dbReference type="AlphaFoldDB" id="A0A921EPS3"/>
<dbReference type="Proteomes" id="UP000712713">
    <property type="component" value="Unassembled WGS sequence"/>
</dbReference>
<keyword evidence="2" id="KW-0472">Membrane</keyword>
<proteinExistence type="predicted"/>
<gene>
    <name evidence="3" type="ORF">K8V15_10635</name>
</gene>
<protein>
    <submittedName>
        <fullName evidence="3">Septum formation initiator family protein</fullName>
    </submittedName>
</protein>
<dbReference type="Pfam" id="PF04977">
    <property type="entry name" value="DivIC"/>
    <property type="match status" value="1"/>
</dbReference>
<evidence type="ECO:0000256" key="2">
    <source>
        <dbReference type="SAM" id="Phobius"/>
    </source>
</evidence>
<reference evidence="3" key="1">
    <citation type="journal article" date="2021" name="PeerJ">
        <title>Extensive microbial diversity within the chicken gut microbiome revealed by metagenomics and culture.</title>
        <authorList>
            <person name="Gilroy R."/>
            <person name="Ravi A."/>
            <person name="Getino M."/>
            <person name="Pursley I."/>
            <person name="Horton D.L."/>
            <person name="Alikhan N.F."/>
            <person name="Baker D."/>
            <person name="Gharbi K."/>
            <person name="Hall N."/>
            <person name="Watson M."/>
            <person name="Adriaenssens E.M."/>
            <person name="Foster-Nyarko E."/>
            <person name="Jarju S."/>
            <person name="Secka A."/>
            <person name="Antonio M."/>
            <person name="Oren A."/>
            <person name="Chaudhuri R.R."/>
            <person name="La Ragione R."/>
            <person name="Hildebrand F."/>
            <person name="Pallen M.J."/>
        </authorList>
    </citation>
    <scope>NUCLEOTIDE SEQUENCE</scope>
    <source>
        <strain evidence="3">ChiGjej3B3-7470</strain>
    </source>
</reference>